<protein>
    <recommendedName>
        <fullName evidence="11">Transketolase</fullName>
    </recommendedName>
</protein>
<dbReference type="InterPro" id="IPR051157">
    <property type="entry name" value="PDH/Transketolase"/>
</dbReference>
<keyword evidence="10" id="KW-1185">Reference proteome</keyword>
<dbReference type="Pfam" id="PF02780">
    <property type="entry name" value="Transketolase_C"/>
    <property type="match status" value="1"/>
</dbReference>
<dbReference type="Pfam" id="PF00456">
    <property type="entry name" value="Transketolase_N"/>
    <property type="match status" value="1"/>
</dbReference>
<dbReference type="InterPro" id="IPR005475">
    <property type="entry name" value="Transketolase-like_Pyr-bd"/>
</dbReference>
<feature type="domain" description="Transketolase-like pyrimidine-binding" evidence="7">
    <location>
        <begin position="365"/>
        <end position="516"/>
    </location>
</feature>
<gene>
    <name evidence="9" type="ORF">CCMP2556_LOCUS40784</name>
</gene>
<feature type="domain" description="Transketolase C-terminal" evidence="8">
    <location>
        <begin position="551"/>
        <end position="626"/>
    </location>
</feature>
<evidence type="ECO:0000256" key="2">
    <source>
        <dbReference type="ARBA" id="ARBA00001941"/>
    </source>
</evidence>
<proteinExistence type="inferred from homology"/>
<comment type="cofactor">
    <cofactor evidence="4">
        <name>thiamine diphosphate</name>
        <dbReference type="ChEBI" id="CHEBI:58937"/>
    </cofactor>
</comment>
<evidence type="ECO:0000256" key="3">
    <source>
        <dbReference type="ARBA" id="ARBA00001946"/>
    </source>
</evidence>
<dbReference type="InterPro" id="IPR005474">
    <property type="entry name" value="Transketolase_N"/>
</dbReference>
<comment type="cofactor">
    <cofactor evidence="2">
        <name>Co(2+)</name>
        <dbReference type="ChEBI" id="CHEBI:48828"/>
    </cofactor>
</comment>
<dbReference type="Gene3D" id="3.40.50.970">
    <property type="match status" value="2"/>
</dbReference>
<evidence type="ECO:0000259" key="8">
    <source>
        <dbReference type="Pfam" id="PF02780"/>
    </source>
</evidence>
<accession>A0ABP0Q666</accession>
<dbReference type="SUPFAM" id="SSF52518">
    <property type="entry name" value="Thiamin diphosphate-binding fold (THDP-binding)"/>
    <property type="match status" value="2"/>
</dbReference>
<feature type="domain" description="Transketolase N-terminal" evidence="6">
    <location>
        <begin position="114"/>
        <end position="305"/>
    </location>
</feature>
<dbReference type="PANTHER" id="PTHR43825:SF1">
    <property type="entry name" value="TRANSKETOLASE-LIKE PYRIMIDINE-BINDING DOMAIN-CONTAINING PROTEIN"/>
    <property type="match status" value="1"/>
</dbReference>
<reference evidence="9 10" key="1">
    <citation type="submission" date="2024-02" db="EMBL/GenBank/DDBJ databases">
        <authorList>
            <person name="Chen Y."/>
            <person name="Shah S."/>
            <person name="Dougan E. K."/>
            <person name="Thang M."/>
            <person name="Chan C."/>
        </authorList>
    </citation>
    <scope>NUCLEOTIDE SEQUENCE [LARGE SCALE GENOMIC DNA]</scope>
</reference>
<dbReference type="Pfam" id="PF02779">
    <property type="entry name" value="Transket_pyr"/>
    <property type="match status" value="1"/>
</dbReference>
<name>A0ABP0Q666_9DINO</name>
<comment type="cofactor">
    <cofactor evidence="3">
        <name>Mg(2+)</name>
        <dbReference type="ChEBI" id="CHEBI:18420"/>
    </cofactor>
</comment>
<comment type="similarity">
    <text evidence="5">Belongs to the transketolase family.</text>
</comment>
<dbReference type="Proteomes" id="UP001642484">
    <property type="component" value="Unassembled WGS sequence"/>
</dbReference>
<dbReference type="InterPro" id="IPR029061">
    <property type="entry name" value="THDP-binding"/>
</dbReference>
<evidence type="ECO:0000256" key="4">
    <source>
        <dbReference type="ARBA" id="ARBA00001964"/>
    </source>
</evidence>
<dbReference type="InterPro" id="IPR033248">
    <property type="entry name" value="Transketolase_C"/>
</dbReference>
<dbReference type="SUPFAM" id="SSF52922">
    <property type="entry name" value="TK C-terminal domain-like"/>
    <property type="match status" value="1"/>
</dbReference>
<evidence type="ECO:0000313" key="9">
    <source>
        <dbReference type="EMBL" id="CAK9083717.1"/>
    </source>
</evidence>
<dbReference type="InterPro" id="IPR009014">
    <property type="entry name" value="Transketo_C/PFOR_II"/>
</dbReference>
<dbReference type="EMBL" id="CAXAMN010024095">
    <property type="protein sequence ID" value="CAK9083717.1"/>
    <property type="molecule type" value="Genomic_DNA"/>
</dbReference>
<evidence type="ECO:0008006" key="11">
    <source>
        <dbReference type="Google" id="ProtNLM"/>
    </source>
</evidence>
<evidence type="ECO:0000256" key="1">
    <source>
        <dbReference type="ARBA" id="ARBA00001936"/>
    </source>
</evidence>
<dbReference type="Gene3D" id="3.40.50.920">
    <property type="match status" value="1"/>
</dbReference>
<organism evidence="9 10">
    <name type="scientific">Durusdinium trenchii</name>
    <dbReference type="NCBI Taxonomy" id="1381693"/>
    <lineage>
        <taxon>Eukaryota</taxon>
        <taxon>Sar</taxon>
        <taxon>Alveolata</taxon>
        <taxon>Dinophyceae</taxon>
        <taxon>Suessiales</taxon>
        <taxon>Symbiodiniaceae</taxon>
        <taxon>Durusdinium</taxon>
    </lineage>
</organism>
<evidence type="ECO:0000259" key="7">
    <source>
        <dbReference type="Pfam" id="PF02779"/>
    </source>
</evidence>
<comment type="caution">
    <text evidence="9">The sequence shown here is derived from an EMBL/GenBank/DDBJ whole genome shotgun (WGS) entry which is preliminary data.</text>
</comment>
<evidence type="ECO:0000256" key="5">
    <source>
        <dbReference type="ARBA" id="ARBA00007131"/>
    </source>
</evidence>
<sequence length="687" mass="75344">MAAVSMELDAKAAPMTRPEKIAERPWQGEATFPVDLSQYHKVAIDPFSSEHLTSSQREALAQNVALCRDALVFFTACGGASGYGGHTGGAFDMMPEVCLLDSFFRARPDKFVPTFFDEAGHRVATQYLFAVLHGQIAVERLFEYRVGHKALPGHPELGLTEGIAFSSGRLGHMWGHVNGVALAERERLVCCFSSDGSQMEGNTAEAARMAVAQQLNVKLFIDDNDTTIAGHPSSYMKGFNVGQTLQGHGLRSEDVQGEELDALYGAMRRAVLHDGPYAVVIKRSMCPGVRDLEGSNEGHDAMPLKHAVQYLQDRGLDKAAGLLQQVPKTKDPQETYLGAGKFGAPRQVFGESVVRILKQLDAETRKRQVLVIDNDLEGSCGLKKVGDAFPEVYVKGGIMERSNFGACGGFGSSSGRQAVFGTFAAFQEMILSEVCMARLNHCNVLCHFSHSGVDDMSDNTCHFGVNNFFSDLGLKSQHAPEIQLFFPADVHQTAQVVDRIFWQSGLRFIYTTRSKVPEILDEHGQPFFAERKFELGKDDLVLGDDHDAGYIVSYGDALYRALDAARQLRLQGLKVGLVNKCHVNVVDEDMMELIGKSQFVLVVESQNLRTGLGLRLGTWLLERQLTPRFARLGTHREGCGGTWEQAYYQGYDSGSIVAKVLELNPGHSALKEPIKGRAVARPLGAHV</sequence>
<comment type="cofactor">
    <cofactor evidence="1">
        <name>Mn(2+)</name>
        <dbReference type="ChEBI" id="CHEBI:29035"/>
    </cofactor>
</comment>
<evidence type="ECO:0000313" key="10">
    <source>
        <dbReference type="Proteomes" id="UP001642484"/>
    </source>
</evidence>
<dbReference type="PANTHER" id="PTHR43825">
    <property type="entry name" value="PYRUVATE DEHYDROGENASE E1 COMPONENT"/>
    <property type="match status" value="1"/>
</dbReference>
<evidence type="ECO:0000259" key="6">
    <source>
        <dbReference type="Pfam" id="PF00456"/>
    </source>
</evidence>